<keyword evidence="2" id="KW-1185">Reference proteome</keyword>
<gene>
    <name evidence="1" type="ORF">BSL78_28410</name>
</gene>
<protein>
    <recommendedName>
        <fullName evidence="3">Ig-like domain-containing protein</fullName>
    </recommendedName>
</protein>
<dbReference type="EMBL" id="MRZV01002085">
    <property type="protein sequence ID" value="PIK34761.1"/>
    <property type="molecule type" value="Genomic_DNA"/>
</dbReference>
<evidence type="ECO:0000313" key="2">
    <source>
        <dbReference type="Proteomes" id="UP000230750"/>
    </source>
</evidence>
<dbReference type="Proteomes" id="UP000230750">
    <property type="component" value="Unassembled WGS sequence"/>
</dbReference>
<evidence type="ECO:0000313" key="1">
    <source>
        <dbReference type="EMBL" id="PIK34761.1"/>
    </source>
</evidence>
<organism evidence="1 2">
    <name type="scientific">Stichopus japonicus</name>
    <name type="common">Sea cucumber</name>
    <dbReference type="NCBI Taxonomy" id="307972"/>
    <lineage>
        <taxon>Eukaryota</taxon>
        <taxon>Metazoa</taxon>
        <taxon>Echinodermata</taxon>
        <taxon>Eleutherozoa</taxon>
        <taxon>Echinozoa</taxon>
        <taxon>Holothuroidea</taxon>
        <taxon>Aspidochirotacea</taxon>
        <taxon>Aspidochirotida</taxon>
        <taxon>Stichopodidae</taxon>
        <taxon>Apostichopus</taxon>
    </lineage>
</organism>
<proteinExistence type="predicted"/>
<dbReference type="AlphaFoldDB" id="A0A2G8JG79"/>
<accession>A0A2G8JG79</accession>
<comment type="caution">
    <text evidence="1">The sequence shown here is derived from an EMBL/GenBank/DDBJ whole genome shotgun (WGS) entry which is preliminary data.</text>
</comment>
<reference evidence="1 2" key="1">
    <citation type="journal article" date="2017" name="PLoS Biol.">
        <title>The sea cucumber genome provides insights into morphological evolution and visceral regeneration.</title>
        <authorList>
            <person name="Zhang X."/>
            <person name="Sun L."/>
            <person name="Yuan J."/>
            <person name="Sun Y."/>
            <person name="Gao Y."/>
            <person name="Zhang L."/>
            <person name="Li S."/>
            <person name="Dai H."/>
            <person name="Hamel J.F."/>
            <person name="Liu C."/>
            <person name="Yu Y."/>
            <person name="Liu S."/>
            <person name="Lin W."/>
            <person name="Guo K."/>
            <person name="Jin S."/>
            <person name="Xu P."/>
            <person name="Storey K.B."/>
            <person name="Huan P."/>
            <person name="Zhang T."/>
            <person name="Zhou Y."/>
            <person name="Zhang J."/>
            <person name="Lin C."/>
            <person name="Li X."/>
            <person name="Xing L."/>
            <person name="Huo D."/>
            <person name="Sun M."/>
            <person name="Wang L."/>
            <person name="Mercier A."/>
            <person name="Li F."/>
            <person name="Yang H."/>
            <person name="Xiang J."/>
        </authorList>
    </citation>
    <scope>NUCLEOTIDE SEQUENCE [LARGE SCALE GENOMIC DNA]</scope>
    <source>
        <strain evidence="1">Shaxun</strain>
        <tissue evidence="1">Muscle</tissue>
    </source>
</reference>
<evidence type="ECO:0008006" key="3">
    <source>
        <dbReference type="Google" id="ProtNLM"/>
    </source>
</evidence>
<name>A0A2G8JG79_STIJA</name>
<sequence>MNADYTSYIVDHSVGFTLWSEEPPQPRCISPFGSSVTTRESINLTCVAPLTDSLEQLTWNGLDAPSATLRIIKKFAFISQNVNVSYIPNPLVCSMLDKHGSTTNLCRLSFQIISEPAVTISPSSFSDVMSGLSFSCKSNPPAEIKWTVYGDDGDILNDALITNLKVSIKQNLAGISTINLTGKAVPFLNIHTVLCIAYGRSFIRVGEAQRDIPKSSTHLCSDQIDHRHLNHTVRR</sequence>